<feature type="binding site" evidence="6">
    <location>
        <position position="75"/>
    </location>
    <ligand>
        <name>FMN</name>
        <dbReference type="ChEBI" id="CHEBI:58210"/>
    </ligand>
</feature>
<dbReference type="GO" id="GO:0004733">
    <property type="term" value="F:pyridoxamine phosphate oxidase activity"/>
    <property type="evidence" value="ECO:0007669"/>
    <property type="project" value="UniProtKB-EC"/>
</dbReference>
<accession>A0ABY2Q3M2</accession>
<keyword evidence="3 6" id="KW-0288">FMN</keyword>
<evidence type="ECO:0000256" key="1">
    <source>
        <dbReference type="ARBA" id="ARBA00007301"/>
    </source>
</evidence>
<comment type="catalytic activity">
    <reaction evidence="6">
        <text>pyridoxamine 5'-phosphate + O2 + H2O = pyridoxal 5'-phosphate + H2O2 + NH4(+)</text>
        <dbReference type="Rhea" id="RHEA:15817"/>
        <dbReference type="ChEBI" id="CHEBI:15377"/>
        <dbReference type="ChEBI" id="CHEBI:15379"/>
        <dbReference type="ChEBI" id="CHEBI:16240"/>
        <dbReference type="ChEBI" id="CHEBI:28938"/>
        <dbReference type="ChEBI" id="CHEBI:58451"/>
        <dbReference type="ChEBI" id="CHEBI:597326"/>
        <dbReference type="EC" id="1.4.3.5"/>
    </reaction>
</comment>
<feature type="domain" description="Pyridoxamine 5'-phosphate oxidase N-terminal" evidence="7">
    <location>
        <begin position="33"/>
        <end position="150"/>
    </location>
</feature>
<feature type="binding site" evidence="6">
    <location>
        <position position="115"/>
    </location>
    <ligand>
        <name>substrate</name>
    </ligand>
</feature>
<feature type="binding site" evidence="6">
    <location>
        <position position="58"/>
    </location>
    <ligand>
        <name>substrate</name>
    </ligand>
</feature>
<feature type="binding site" evidence="6">
    <location>
        <position position="177"/>
    </location>
    <ligand>
        <name>FMN</name>
        <dbReference type="ChEBI" id="CHEBI:58210"/>
    </ligand>
</feature>
<feature type="binding site" evidence="6">
    <location>
        <position position="119"/>
    </location>
    <ligand>
        <name>substrate</name>
    </ligand>
</feature>
<evidence type="ECO:0000256" key="3">
    <source>
        <dbReference type="ARBA" id="ARBA00022643"/>
    </source>
</evidence>
<dbReference type="HAMAP" id="MF_01629">
    <property type="entry name" value="PdxH"/>
    <property type="match status" value="1"/>
</dbReference>
<comment type="cofactor">
    <cofactor evidence="6">
        <name>FMN</name>
        <dbReference type="ChEBI" id="CHEBI:58210"/>
    </cofactor>
    <text evidence="6">Binds 1 FMN per subunit.</text>
</comment>
<dbReference type="PIRSF" id="PIRSF000190">
    <property type="entry name" value="Pyd_amn-ph_oxd"/>
    <property type="match status" value="1"/>
</dbReference>
<reference evidence="9 10" key="1">
    <citation type="submission" date="2019-04" db="EMBL/GenBank/DDBJ databases">
        <title>Mesorhizobium composti sp. nov., isolated from compost.</title>
        <authorList>
            <person name="Lin S.-Y."/>
            <person name="Hameed A."/>
            <person name="Hsieh Y.-T."/>
            <person name="Young C.-C."/>
        </authorList>
    </citation>
    <scope>NUCLEOTIDE SEQUENCE [LARGE SCALE GENOMIC DNA]</scope>
    <source>
        <strain evidence="9 10">CC-YTH430</strain>
    </source>
</reference>
<keyword evidence="5 6" id="KW-0664">Pyridoxine biosynthesis</keyword>
<dbReference type="InterPro" id="IPR019576">
    <property type="entry name" value="Pyridoxamine_oxidase_dimer_C"/>
</dbReference>
<comment type="pathway">
    <text evidence="6">Cofactor metabolism; pyridoxal 5'-phosphate salvage; pyridoxal 5'-phosphate from pyridoxine 5'-phosphate: step 1/1.</text>
</comment>
<organism evidence="9 10">
    <name type="scientific">Ollibium composti</name>
    <dbReference type="NCBI Taxonomy" id="2675109"/>
    <lineage>
        <taxon>Bacteria</taxon>
        <taxon>Pseudomonadati</taxon>
        <taxon>Pseudomonadota</taxon>
        <taxon>Alphaproteobacteria</taxon>
        <taxon>Hyphomicrobiales</taxon>
        <taxon>Phyllobacteriaceae</taxon>
        <taxon>Ollibium</taxon>
    </lineage>
</organism>
<feature type="binding site" evidence="6">
    <location>
        <position position="187"/>
    </location>
    <ligand>
        <name>FMN</name>
        <dbReference type="ChEBI" id="CHEBI:58210"/>
    </ligand>
</feature>
<protein>
    <recommendedName>
        <fullName evidence="6">Pyridoxine/pyridoxamine 5'-phosphate oxidase</fullName>
        <ecNumber evidence="6">1.4.3.5</ecNumber>
    </recommendedName>
    <alternativeName>
        <fullName evidence="6">PNP/PMP oxidase</fullName>
        <shortName evidence="6">PNPOx</shortName>
    </alternativeName>
    <alternativeName>
        <fullName evidence="6">Pyridoxal 5'-phosphate synthase</fullName>
    </alternativeName>
</protein>
<comment type="caution">
    <text evidence="9">The sequence shown here is derived from an EMBL/GenBank/DDBJ whole genome shotgun (WGS) entry which is preliminary data.</text>
</comment>
<evidence type="ECO:0000313" key="10">
    <source>
        <dbReference type="Proteomes" id="UP000306441"/>
    </source>
</evidence>
<dbReference type="Pfam" id="PF10590">
    <property type="entry name" value="PNP_phzG_C"/>
    <property type="match status" value="1"/>
</dbReference>
<comment type="caution">
    <text evidence="6">Lacks conserved residue(s) required for the propagation of feature annotation.</text>
</comment>
<feature type="binding site" evidence="6">
    <location>
        <position position="123"/>
    </location>
    <ligand>
        <name>substrate</name>
    </ligand>
</feature>
<name>A0ABY2Q3M2_9HYPH</name>
<dbReference type="PANTHER" id="PTHR10851">
    <property type="entry name" value="PYRIDOXINE-5-PHOSPHATE OXIDASE"/>
    <property type="match status" value="1"/>
</dbReference>
<evidence type="ECO:0000313" key="9">
    <source>
        <dbReference type="EMBL" id="THF55696.1"/>
    </source>
</evidence>
<evidence type="ECO:0000259" key="7">
    <source>
        <dbReference type="Pfam" id="PF01243"/>
    </source>
</evidence>
<keyword evidence="10" id="KW-1185">Reference proteome</keyword>
<evidence type="ECO:0000256" key="2">
    <source>
        <dbReference type="ARBA" id="ARBA00022630"/>
    </source>
</evidence>
<keyword evidence="4 6" id="KW-0560">Oxidoreductase</keyword>
<dbReference type="RefSeq" id="WP_136359234.1">
    <property type="nucleotide sequence ID" value="NZ_SSNY01000010.1"/>
</dbReference>
<comment type="function">
    <text evidence="6">Catalyzes the oxidation of either pyridoxine 5'-phosphate (PNP) or pyridoxamine 5'-phosphate (PMP) into pyridoxal 5'-phosphate (PLP).</text>
</comment>
<dbReference type="NCBIfam" id="NF004231">
    <property type="entry name" value="PRK05679.1"/>
    <property type="match status" value="1"/>
</dbReference>
<feature type="binding site" evidence="6">
    <location>
        <begin position="68"/>
        <end position="69"/>
    </location>
    <ligand>
        <name>FMN</name>
        <dbReference type="ChEBI" id="CHEBI:58210"/>
    </ligand>
</feature>
<proteinExistence type="inferred from homology"/>
<dbReference type="EMBL" id="SSNY01000010">
    <property type="protein sequence ID" value="THF55696.1"/>
    <property type="molecule type" value="Genomic_DNA"/>
</dbReference>
<dbReference type="InterPro" id="IPR011576">
    <property type="entry name" value="Pyridox_Oxase_N"/>
</dbReference>
<evidence type="ECO:0000256" key="5">
    <source>
        <dbReference type="ARBA" id="ARBA00023096"/>
    </source>
</evidence>
<comment type="subunit">
    <text evidence="6">Homodimer.</text>
</comment>
<keyword evidence="2 6" id="KW-0285">Flavoprotein</keyword>
<dbReference type="EC" id="1.4.3.5" evidence="6"/>
<dbReference type="PANTHER" id="PTHR10851:SF0">
    <property type="entry name" value="PYRIDOXINE-5'-PHOSPHATE OXIDASE"/>
    <property type="match status" value="1"/>
</dbReference>
<dbReference type="NCBIfam" id="TIGR00558">
    <property type="entry name" value="pdxH"/>
    <property type="match status" value="1"/>
</dbReference>
<sequence>MSETELTTGDFTERSEPYKLFAEWLQDATGSEPNDPNAVALASVDADGLPDVRMVLLKGFDERGFVFYTNFESAKGREILGSMKAAMCFHWKSLRRQVRVRGPVEVVSDAEADAYYATRPRGSRIGAWASKQSRPLESRFALEKAVAEYTARYAIGDIPRPKHWSGFRILPQTIEFWHNGAFRLHDRIVFSRKGDGGWDKTRLYP</sequence>
<dbReference type="InterPro" id="IPR019740">
    <property type="entry name" value="Pyridox_Oxase_CS"/>
</dbReference>
<feature type="binding site" evidence="6">
    <location>
        <begin position="53"/>
        <end position="58"/>
    </location>
    <ligand>
        <name>FMN</name>
        <dbReference type="ChEBI" id="CHEBI:58210"/>
    </ligand>
</feature>
<gene>
    <name evidence="6 9" type="primary">pdxH</name>
    <name evidence="9" type="ORF">E6C48_16585</name>
</gene>
<feature type="binding site" evidence="6">
    <location>
        <begin position="132"/>
        <end position="133"/>
    </location>
    <ligand>
        <name>FMN</name>
        <dbReference type="ChEBI" id="CHEBI:58210"/>
    </ligand>
</feature>
<dbReference type="Pfam" id="PF01243">
    <property type="entry name" value="PNPOx_N"/>
    <property type="match status" value="1"/>
</dbReference>
<comment type="pathway">
    <text evidence="6">Cofactor metabolism; pyridoxal 5'-phosphate salvage; pyridoxal 5'-phosphate from pyridoxamine 5'-phosphate: step 1/1.</text>
</comment>
<feature type="binding site" evidence="6">
    <location>
        <begin position="183"/>
        <end position="185"/>
    </location>
    <ligand>
        <name>substrate</name>
    </ligand>
</feature>
<evidence type="ECO:0000256" key="4">
    <source>
        <dbReference type="ARBA" id="ARBA00023002"/>
    </source>
</evidence>
<comment type="similarity">
    <text evidence="1 6">Belongs to the pyridoxamine 5'-phosphate oxidase family.</text>
</comment>
<feature type="binding site" evidence="6">
    <location>
        <position position="97"/>
    </location>
    <ligand>
        <name>FMN</name>
        <dbReference type="ChEBI" id="CHEBI:58210"/>
    </ligand>
</feature>
<dbReference type="InterPro" id="IPR012349">
    <property type="entry name" value="Split_barrel_FMN-bd"/>
</dbReference>
<comment type="catalytic activity">
    <reaction evidence="6">
        <text>pyridoxine 5'-phosphate + O2 = pyridoxal 5'-phosphate + H2O2</text>
        <dbReference type="Rhea" id="RHEA:15149"/>
        <dbReference type="ChEBI" id="CHEBI:15379"/>
        <dbReference type="ChEBI" id="CHEBI:16240"/>
        <dbReference type="ChEBI" id="CHEBI:58589"/>
        <dbReference type="ChEBI" id="CHEBI:597326"/>
        <dbReference type="EC" id="1.4.3.5"/>
    </reaction>
</comment>
<dbReference type="Proteomes" id="UP000306441">
    <property type="component" value="Unassembled WGS sequence"/>
</dbReference>
<dbReference type="PROSITE" id="PS01064">
    <property type="entry name" value="PYRIDOX_OXIDASE"/>
    <property type="match status" value="1"/>
</dbReference>
<dbReference type="Gene3D" id="2.30.110.10">
    <property type="entry name" value="Electron Transport, Fmn-binding Protein, Chain A"/>
    <property type="match status" value="1"/>
</dbReference>
<evidence type="ECO:0000256" key="6">
    <source>
        <dbReference type="HAMAP-Rule" id="MF_01629"/>
    </source>
</evidence>
<evidence type="ECO:0000259" key="8">
    <source>
        <dbReference type="Pfam" id="PF10590"/>
    </source>
</evidence>
<dbReference type="SUPFAM" id="SSF50475">
    <property type="entry name" value="FMN-binding split barrel"/>
    <property type="match status" value="1"/>
</dbReference>
<feature type="domain" description="Pyridoxine 5'-phosphate oxidase dimerisation C-terminal" evidence="8">
    <location>
        <begin position="164"/>
        <end position="205"/>
    </location>
</feature>
<dbReference type="InterPro" id="IPR000659">
    <property type="entry name" value="Pyridox_Oxase"/>
</dbReference>